<dbReference type="eggNOG" id="COG0639">
    <property type="taxonomic scope" value="Bacteria"/>
</dbReference>
<dbReference type="InterPro" id="IPR050126">
    <property type="entry name" value="Ap4A_hydrolase"/>
</dbReference>
<dbReference type="Gene3D" id="3.60.21.10">
    <property type="match status" value="1"/>
</dbReference>
<dbReference type="PATRIC" id="fig|1235802.3.peg.482"/>
<dbReference type="Proteomes" id="UP000012589">
    <property type="component" value="Unassembled WGS sequence"/>
</dbReference>
<dbReference type="AlphaFoldDB" id="N2BJW1"/>
<dbReference type="InterPro" id="IPR024654">
    <property type="entry name" value="Calcineurin-like_PHP_lpxH"/>
</dbReference>
<comment type="similarity">
    <text evidence="1 2">Belongs to the metallophosphoesterase superfamily. YfcE family.</text>
</comment>
<dbReference type="EMBL" id="AQFT01000014">
    <property type="protein sequence ID" value="EMZ37114.1"/>
    <property type="molecule type" value="Genomic_DNA"/>
</dbReference>
<keyword evidence="5" id="KW-1185">Reference proteome</keyword>
<feature type="domain" description="Calcineurin-like phosphoesterase" evidence="3">
    <location>
        <begin position="1"/>
        <end position="191"/>
    </location>
</feature>
<dbReference type="GO" id="GO:0005737">
    <property type="term" value="C:cytoplasm"/>
    <property type="evidence" value="ECO:0007669"/>
    <property type="project" value="TreeGrafter"/>
</dbReference>
<dbReference type="InterPro" id="IPR029052">
    <property type="entry name" value="Metallo-depent_PP-like"/>
</dbReference>
<dbReference type="PANTHER" id="PTHR42850">
    <property type="entry name" value="METALLOPHOSPHOESTERASE"/>
    <property type="match status" value="1"/>
</dbReference>
<dbReference type="STRING" id="1235802.C823_00457"/>
<dbReference type="GO" id="GO:0046872">
    <property type="term" value="F:metal ion binding"/>
    <property type="evidence" value="ECO:0007669"/>
    <property type="project" value="UniProtKB-KW"/>
</dbReference>
<proteinExistence type="inferred from homology"/>
<dbReference type="EC" id="3.1.4.-" evidence="2"/>
<organism evidence="4 5">
    <name type="scientific">Eubacterium plexicaudatum ASF492</name>
    <dbReference type="NCBI Taxonomy" id="1235802"/>
    <lineage>
        <taxon>Bacteria</taxon>
        <taxon>Bacillati</taxon>
        <taxon>Bacillota</taxon>
        <taxon>Clostridia</taxon>
        <taxon>Eubacteriales</taxon>
        <taxon>Eubacteriaceae</taxon>
        <taxon>Eubacterium</taxon>
    </lineage>
</organism>
<dbReference type="Pfam" id="PF12850">
    <property type="entry name" value="Metallophos_2"/>
    <property type="match status" value="1"/>
</dbReference>
<evidence type="ECO:0000313" key="4">
    <source>
        <dbReference type="EMBL" id="EMZ37114.1"/>
    </source>
</evidence>
<comment type="caution">
    <text evidence="4">The sequence shown here is derived from an EMBL/GenBank/DDBJ whole genome shotgun (WGS) entry which is preliminary data.</text>
</comment>
<accession>N2BJW1</accession>
<dbReference type="PANTHER" id="PTHR42850:SF2">
    <property type="entry name" value="BLL5683 PROTEIN"/>
    <property type="match status" value="1"/>
</dbReference>
<gene>
    <name evidence="4" type="ORF">C823_00457</name>
</gene>
<dbReference type="InterPro" id="IPR000979">
    <property type="entry name" value="Phosphodiesterase_MJ0936/Vps29"/>
</dbReference>
<evidence type="ECO:0000256" key="2">
    <source>
        <dbReference type="RuleBase" id="RU362039"/>
    </source>
</evidence>
<sequence>MKTIVFSDIHGNIQALEAMLKQADACGVKRFIFCGDIMGYFLHQEEVIKHFRQLPELYAVAGNHDFYYLHTTYGSRERIILTEKYGRSYEKQLCAADLEYLRHLPQSVEIELDGMKALVIHGSIECYREGRIYPDTAVDPILYGSYDLVISGHTHYRMCRMAGNTILLNPGSLGQPRDGRGFGYCLIDVENEMLSFQNVRIEQDRLLYELDLCGENKRLIRYLRSKMEEDI</sequence>
<dbReference type="NCBIfam" id="TIGR00040">
    <property type="entry name" value="yfcE"/>
    <property type="match status" value="1"/>
</dbReference>
<comment type="cofactor">
    <cofactor evidence="2">
        <name>a divalent metal cation</name>
        <dbReference type="ChEBI" id="CHEBI:60240"/>
    </cofactor>
</comment>
<reference evidence="4 5" key="1">
    <citation type="journal article" date="2014" name="Genome Announc.">
        <title>Draft genome sequences of the altered schaedler flora, a defined bacterial community from gnotobiotic mice.</title>
        <authorList>
            <person name="Wannemuehler M.J."/>
            <person name="Overstreet A.M."/>
            <person name="Ward D.V."/>
            <person name="Phillips G.J."/>
        </authorList>
    </citation>
    <scope>NUCLEOTIDE SEQUENCE [LARGE SCALE GENOMIC DNA]</scope>
    <source>
        <strain evidence="4 5">ASF492</strain>
    </source>
</reference>
<dbReference type="OrthoDB" id="9800565at2"/>
<evidence type="ECO:0000256" key="1">
    <source>
        <dbReference type="ARBA" id="ARBA00008950"/>
    </source>
</evidence>
<dbReference type="GO" id="GO:0016791">
    <property type="term" value="F:phosphatase activity"/>
    <property type="evidence" value="ECO:0007669"/>
    <property type="project" value="TreeGrafter"/>
</dbReference>
<protein>
    <recommendedName>
        <fullName evidence="2">Phosphoesterase</fullName>
        <ecNumber evidence="2">3.1.4.-</ecNumber>
    </recommendedName>
</protein>
<evidence type="ECO:0000313" key="5">
    <source>
        <dbReference type="Proteomes" id="UP000012589"/>
    </source>
</evidence>
<dbReference type="HOGENOM" id="CLU_074761_1_1_9"/>
<name>N2BJW1_9FIRM</name>
<dbReference type="PIRSF" id="PIRSF000883">
    <property type="entry name" value="Pesterase_MJ0912"/>
    <property type="match status" value="1"/>
</dbReference>
<keyword evidence="2" id="KW-0479">Metal-binding</keyword>
<evidence type="ECO:0000259" key="3">
    <source>
        <dbReference type="Pfam" id="PF12850"/>
    </source>
</evidence>
<dbReference type="SUPFAM" id="SSF56300">
    <property type="entry name" value="Metallo-dependent phosphatases"/>
    <property type="match status" value="1"/>
</dbReference>
<dbReference type="InterPro" id="IPR011152">
    <property type="entry name" value="Pesterase_MJ0912"/>
</dbReference>